<evidence type="ECO:0000313" key="2">
    <source>
        <dbReference type="Proteomes" id="UP001145114"/>
    </source>
</evidence>
<dbReference type="EMBL" id="JAMZIH010002650">
    <property type="protein sequence ID" value="KAJ1677304.1"/>
    <property type="molecule type" value="Genomic_DNA"/>
</dbReference>
<evidence type="ECO:0000313" key="1">
    <source>
        <dbReference type="EMBL" id="KAJ1677304.1"/>
    </source>
</evidence>
<name>A0ACC1HTS0_9FUNG</name>
<feature type="non-terminal residue" evidence="1">
    <location>
        <position position="1"/>
    </location>
</feature>
<sequence>PSKVLAVFGLRSSTTAEDLKQFFSKYGHVEEAKIIEGFDYMAKERFSRGFGFVTMSSIEEAMEGITATGEDLLGCPIRVDYSKTEGPHASTPGYYNGHRRRAPSSDFHPRHRAPRSSHHFHRHHPYSSGRPHHTSPSSRSLRYREVDTYIPDYQRHRPSGPYDRDSHRGAHRSTHRHSHRQERMEDWH</sequence>
<dbReference type="Proteomes" id="UP001145114">
    <property type="component" value="Unassembled WGS sequence"/>
</dbReference>
<gene>
    <name evidence="1" type="ORF">EV182_006448</name>
</gene>
<reference evidence="1" key="1">
    <citation type="submission" date="2022-06" db="EMBL/GenBank/DDBJ databases">
        <title>Phylogenomic reconstructions and comparative analyses of Kickxellomycotina fungi.</title>
        <authorList>
            <person name="Reynolds N.K."/>
            <person name="Stajich J.E."/>
            <person name="Barry K."/>
            <person name="Grigoriev I.V."/>
            <person name="Crous P."/>
            <person name="Smith M.E."/>
        </authorList>
    </citation>
    <scope>NUCLEOTIDE SEQUENCE</scope>
    <source>
        <strain evidence="1">RSA 2271</strain>
    </source>
</reference>
<comment type="caution">
    <text evidence="1">The sequence shown here is derived from an EMBL/GenBank/DDBJ whole genome shotgun (WGS) entry which is preliminary data.</text>
</comment>
<accession>A0ACC1HTS0</accession>
<proteinExistence type="predicted"/>
<protein>
    <submittedName>
        <fullName evidence="1">Uncharacterized protein</fullName>
    </submittedName>
</protein>
<keyword evidence="2" id="KW-1185">Reference proteome</keyword>
<organism evidence="1 2">
    <name type="scientific">Spiromyces aspiralis</name>
    <dbReference type="NCBI Taxonomy" id="68401"/>
    <lineage>
        <taxon>Eukaryota</taxon>
        <taxon>Fungi</taxon>
        <taxon>Fungi incertae sedis</taxon>
        <taxon>Zoopagomycota</taxon>
        <taxon>Kickxellomycotina</taxon>
        <taxon>Kickxellomycetes</taxon>
        <taxon>Kickxellales</taxon>
        <taxon>Kickxellaceae</taxon>
        <taxon>Spiromyces</taxon>
    </lineage>
</organism>